<name>A0ABY2BUL6_9ACTN</name>
<gene>
    <name evidence="1" type="ORF">EV644_101365</name>
</gene>
<dbReference type="RefSeq" id="WP_158292715.1">
    <property type="nucleotide sequence ID" value="NZ_SLWM01000001.1"/>
</dbReference>
<comment type="caution">
    <text evidence="1">The sequence shown here is derived from an EMBL/GenBank/DDBJ whole genome shotgun (WGS) entry which is preliminary data.</text>
</comment>
<dbReference type="Proteomes" id="UP000295818">
    <property type="component" value="Unassembled WGS sequence"/>
</dbReference>
<evidence type="ECO:0000313" key="2">
    <source>
        <dbReference type="Proteomes" id="UP000295818"/>
    </source>
</evidence>
<protein>
    <submittedName>
        <fullName evidence="1">Uncharacterized protein</fullName>
    </submittedName>
</protein>
<proteinExistence type="predicted"/>
<dbReference type="EMBL" id="SLWM01000001">
    <property type="protein sequence ID" value="TCO31723.1"/>
    <property type="molecule type" value="Genomic_DNA"/>
</dbReference>
<reference evidence="1 2" key="1">
    <citation type="journal article" date="2015" name="Stand. Genomic Sci.">
        <title>Genomic Encyclopedia of Bacterial and Archaeal Type Strains, Phase III: the genomes of soil and plant-associated and newly described type strains.</title>
        <authorList>
            <person name="Whitman W.B."/>
            <person name="Woyke T."/>
            <person name="Klenk H.P."/>
            <person name="Zhou Y."/>
            <person name="Lilburn T.G."/>
            <person name="Beck B.J."/>
            <person name="De Vos P."/>
            <person name="Vandamme P."/>
            <person name="Eisen J.A."/>
            <person name="Garrity G."/>
            <person name="Hugenholtz P."/>
            <person name="Kyrpides N.C."/>
        </authorList>
    </citation>
    <scope>NUCLEOTIDE SEQUENCE [LARGE SCALE GENOMIC DNA]</scope>
    <source>
        <strain evidence="1 2">VKM Ac-2538</strain>
    </source>
</reference>
<organism evidence="1 2">
    <name type="scientific">Kribbella orskensis</name>
    <dbReference type="NCBI Taxonomy" id="2512216"/>
    <lineage>
        <taxon>Bacteria</taxon>
        <taxon>Bacillati</taxon>
        <taxon>Actinomycetota</taxon>
        <taxon>Actinomycetes</taxon>
        <taxon>Propionibacteriales</taxon>
        <taxon>Kribbellaceae</taxon>
        <taxon>Kribbella</taxon>
    </lineage>
</organism>
<keyword evidence="2" id="KW-1185">Reference proteome</keyword>
<sequence>MSRHFRSVYLTNNHVLILDLFVSAAIPPAVHEESMQLDHIRVCRW</sequence>
<accession>A0ABY2BUL6</accession>
<evidence type="ECO:0000313" key="1">
    <source>
        <dbReference type="EMBL" id="TCO31723.1"/>
    </source>
</evidence>